<sequence>MSFAMRTLSRRAIAATLAVVTALTVIGNPAVAASASFTPPAESTISSSAITGPVPAPFASWDALFARQALMNSALDAIRAADPVDNYGGAVADPSKDALVIYWRGEMSPAAQAALVEHRKRVPISVIPARYTEAELLAEAQRLSANREIAVVGPAADGSGLVIQGHDGAPGAAVRQWVSTTSPGVAVRYSTAPADKMIPATRQNDSSPWSAGARTDDCTTGPVVRRGTSAIRIMFAAHCGGNGTQVFDNNGELIGTVEDANATADHSLIVPNILGRGWTWDGPVQSTQAKAVASAGAPVLGNWYCSSGSHSGIICTIQMTEGFAMRGGIGPLALGDKDVATLPAGGQGDSGAPIYDLTGAKVIMRGQLKQISTSRLVPCQGLGGRLCSSRIAFSSVPASMSALGVGIVTG</sequence>
<keyword evidence="2" id="KW-0732">Signal</keyword>
<evidence type="ECO:0000256" key="2">
    <source>
        <dbReference type="SAM" id="SignalP"/>
    </source>
</evidence>
<organism evidence="3 4">
    <name type="scientific">Micromonospora pisi</name>
    <dbReference type="NCBI Taxonomy" id="589240"/>
    <lineage>
        <taxon>Bacteria</taxon>
        <taxon>Bacillati</taxon>
        <taxon>Actinomycetota</taxon>
        <taxon>Actinomycetes</taxon>
        <taxon>Micromonosporales</taxon>
        <taxon>Micromonosporaceae</taxon>
        <taxon>Micromonospora</taxon>
    </lineage>
</organism>
<dbReference type="AlphaFoldDB" id="A0A495JW25"/>
<gene>
    <name evidence="3" type="ORF">BDK92_7223</name>
</gene>
<dbReference type="EMBL" id="RBKT01000001">
    <property type="protein sequence ID" value="RKR92745.1"/>
    <property type="molecule type" value="Genomic_DNA"/>
</dbReference>
<dbReference type="Gene3D" id="2.40.10.10">
    <property type="entry name" value="Trypsin-like serine proteases"/>
    <property type="match status" value="2"/>
</dbReference>
<evidence type="ECO:0008006" key="5">
    <source>
        <dbReference type="Google" id="ProtNLM"/>
    </source>
</evidence>
<accession>A0A495JW25</accession>
<evidence type="ECO:0000313" key="4">
    <source>
        <dbReference type="Proteomes" id="UP000277671"/>
    </source>
</evidence>
<protein>
    <recommendedName>
        <fullName evidence="5">Trypsin</fullName>
    </recommendedName>
</protein>
<comment type="caution">
    <text evidence="3">The sequence shown here is derived from an EMBL/GenBank/DDBJ whole genome shotgun (WGS) entry which is preliminary data.</text>
</comment>
<dbReference type="Proteomes" id="UP000277671">
    <property type="component" value="Unassembled WGS sequence"/>
</dbReference>
<feature type="region of interest" description="Disordered" evidence="1">
    <location>
        <begin position="198"/>
        <end position="220"/>
    </location>
</feature>
<evidence type="ECO:0000256" key="1">
    <source>
        <dbReference type="SAM" id="MobiDB-lite"/>
    </source>
</evidence>
<keyword evidence="4" id="KW-1185">Reference proteome</keyword>
<feature type="chain" id="PRO_5019749617" description="Trypsin" evidence="2">
    <location>
        <begin position="33"/>
        <end position="410"/>
    </location>
</feature>
<proteinExistence type="predicted"/>
<name>A0A495JW25_9ACTN</name>
<evidence type="ECO:0000313" key="3">
    <source>
        <dbReference type="EMBL" id="RKR92745.1"/>
    </source>
</evidence>
<reference evidence="3 4" key="1">
    <citation type="submission" date="2018-10" db="EMBL/GenBank/DDBJ databases">
        <title>Sequencing the genomes of 1000 actinobacteria strains.</title>
        <authorList>
            <person name="Klenk H.-P."/>
        </authorList>
    </citation>
    <scope>NUCLEOTIDE SEQUENCE [LARGE SCALE GENOMIC DNA]</scope>
    <source>
        <strain evidence="3 4">DSM 45175</strain>
    </source>
</reference>
<feature type="signal peptide" evidence="2">
    <location>
        <begin position="1"/>
        <end position="32"/>
    </location>
</feature>
<dbReference type="InterPro" id="IPR043504">
    <property type="entry name" value="Peptidase_S1_PA_chymotrypsin"/>
</dbReference>